<dbReference type="EMBL" id="FNHQ01000002">
    <property type="protein sequence ID" value="SDM14655.1"/>
    <property type="molecule type" value="Genomic_DNA"/>
</dbReference>
<organism evidence="1 2">
    <name type="scientific">Megasphaera paucivorans</name>
    <dbReference type="NCBI Taxonomy" id="349095"/>
    <lineage>
        <taxon>Bacteria</taxon>
        <taxon>Bacillati</taxon>
        <taxon>Bacillota</taxon>
        <taxon>Negativicutes</taxon>
        <taxon>Veillonellales</taxon>
        <taxon>Veillonellaceae</taxon>
        <taxon>Megasphaera</taxon>
    </lineage>
</organism>
<dbReference type="InterPro" id="IPR013324">
    <property type="entry name" value="RNA_pol_sigma_r3/r4-like"/>
</dbReference>
<evidence type="ECO:0000313" key="1">
    <source>
        <dbReference type="EMBL" id="SDM14655.1"/>
    </source>
</evidence>
<accession>A0A1G9QWP0</accession>
<dbReference type="AlphaFoldDB" id="A0A1G9QWP0"/>
<proteinExistence type="predicted"/>
<sequence length="169" mass="19191">MKSMYHNDYVIVVKQYLRRYKEFGVYINNIHVAIEDIQDTMKLEGAPKVSVLSEAGGCGGSGKGISPQEVLYFSKESAPARIAELHKKLEEIEPTFNKLKNSLNTLDLEDRSLLMQKWVSGDSWEEVAREVNLSYASCRRRSNVLLEKLAIMIFGKNADDTNSKIIFVK</sequence>
<dbReference type="SUPFAM" id="SSF88659">
    <property type="entry name" value="Sigma3 and sigma4 domains of RNA polymerase sigma factors"/>
    <property type="match status" value="1"/>
</dbReference>
<keyword evidence="2" id="KW-1185">Reference proteome</keyword>
<evidence type="ECO:0000313" key="2">
    <source>
        <dbReference type="Proteomes" id="UP000199309"/>
    </source>
</evidence>
<dbReference type="STRING" id="349095.SAMN05660299_00286"/>
<evidence type="ECO:0008006" key="3">
    <source>
        <dbReference type="Google" id="ProtNLM"/>
    </source>
</evidence>
<reference evidence="1 2" key="1">
    <citation type="submission" date="2016-10" db="EMBL/GenBank/DDBJ databases">
        <authorList>
            <person name="de Groot N.N."/>
        </authorList>
    </citation>
    <scope>NUCLEOTIDE SEQUENCE [LARGE SCALE GENOMIC DNA]</scope>
    <source>
        <strain evidence="1 2">DSM 16981</strain>
    </source>
</reference>
<gene>
    <name evidence="1" type="ORF">SAMN05660299_00286</name>
</gene>
<name>A0A1G9QWP0_9FIRM</name>
<protein>
    <recommendedName>
        <fullName evidence="3">Phage transcriptional activator, RinA family</fullName>
    </recommendedName>
</protein>
<dbReference type="Proteomes" id="UP000199309">
    <property type="component" value="Unassembled WGS sequence"/>
</dbReference>